<dbReference type="Gene3D" id="1.25.40.10">
    <property type="entry name" value="Tetratricopeptide repeat domain"/>
    <property type="match status" value="1"/>
</dbReference>
<dbReference type="InterPro" id="IPR011990">
    <property type="entry name" value="TPR-like_helical_dom_sf"/>
</dbReference>
<evidence type="ECO:0000313" key="2">
    <source>
        <dbReference type="Proteomes" id="UP000663828"/>
    </source>
</evidence>
<dbReference type="Proteomes" id="UP000663828">
    <property type="component" value="Unassembled WGS sequence"/>
</dbReference>
<evidence type="ECO:0000313" key="1">
    <source>
        <dbReference type="EMBL" id="CAF1690402.1"/>
    </source>
</evidence>
<name>A0A816HS46_ADIRI</name>
<comment type="caution">
    <text evidence="1">The sequence shown here is derived from an EMBL/GenBank/DDBJ whole genome shotgun (WGS) entry which is preliminary data.</text>
</comment>
<dbReference type="EMBL" id="CAJNOR010020305">
    <property type="protein sequence ID" value="CAF1690402.1"/>
    <property type="molecule type" value="Genomic_DNA"/>
</dbReference>
<sequence length="164" mass="19076">MKEQLQYEVGHQLNPLIFGHFLSALSCHKEANNYYEFWLDILKSDHRHRYAIHYYYGILLKSAGKHGDAVNQLQQALACNKPMAEVAKAHEPWSEEMQESIENTVVDKSIILGSIADMHYAQNNQKEALQLYDLGLALTVDQRYRRHFQKRIDILKHLLNPSTI</sequence>
<dbReference type="SUPFAM" id="SSF48452">
    <property type="entry name" value="TPR-like"/>
    <property type="match status" value="1"/>
</dbReference>
<evidence type="ECO:0008006" key="3">
    <source>
        <dbReference type="Google" id="ProtNLM"/>
    </source>
</evidence>
<keyword evidence="2" id="KW-1185">Reference proteome</keyword>
<proteinExistence type="predicted"/>
<gene>
    <name evidence="1" type="ORF">XAT740_LOCUS63725</name>
</gene>
<protein>
    <recommendedName>
        <fullName evidence="3">Tetratricopeptide repeat protein</fullName>
    </recommendedName>
</protein>
<organism evidence="1 2">
    <name type="scientific">Adineta ricciae</name>
    <name type="common">Rotifer</name>
    <dbReference type="NCBI Taxonomy" id="249248"/>
    <lineage>
        <taxon>Eukaryota</taxon>
        <taxon>Metazoa</taxon>
        <taxon>Spiralia</taxon>
        <taxon>Gnathifera</taxon>
        <taxon>Rotifera</taxon>
        <taxon>Eurotatoria</taxon>
        <taxon>Bdelloidea</taxon>
        <taxon>Adinetida</taxon>
        <taxon>Adinetidae</taxon>
        <taxon>Adineta</taxon>
    </lineage>
</organism>
<reference evidence="1" key="1">
    <citation type="submission" date="2021-02" db="EMBL/GenBank/DDBJ databases">
        <authorList>
            <person name="Nowell W R."/>
        </authorList>
    </citation>
    <scope>NUCLEOTIDE SEQUENCE</scope>
</reference>
<accession>A0A816HS46</accession>
<dbReference type="AlphaFoldDB" id="A0A816HS46"/>
<dbReference type="PROSITE" id="PS51257">
    <property type="entry name" value="PROKAR_LIPOPROTEIN"/>
    <property type="match status" value="1"/>
</dbReference>